<feature type="compositionally biased region" description="Basic and acidic residues" evidence="1">
    <location>
        <begin position="123"/>
        <end position="134"/>
    </location>
</feature>
<dbReference type="SUPFAM" id="SSF110916">
    <property type="entry name" value="Peptidyl-tRNA hydrolase domain-like"/>
    <property type="match status" value="1"/>
</dbReference>
<dbReference type="Gene3D" id="3.30.160.20">
    <property type="match status" value="1"/>
</dbReference>
<dbReference type="Proteomes" id="UP000778797">
    <property type="component" value="Unassembled WGS sequence"/>
</dbReference>
<comment type="caution">
    <text evidence="3">The sequence shown here is derived from an EMBL/GenBank/DDBJ whole genome shotgun (WGS) entry which is preliminary data.</text>
</comment>
<dbReference type="RefSeq" id="WP_227476738.1">
    <property type="nucleotide sequence ID" value="NZ_JAFMPT010000007.1"/>
</dbReference>
<dbReference type="GO" id="GO:0004045">
    <property type="term" value="F:peptidyl-tRNA hydrolase activity"/>
    <property type="evidence" value="ECO:0007669"/>
    <property type="project" value="UniProtKB-EC"/>
</dbReference>
<proteinExistence type="predicted"/>
<feature type="region of interest" description="Disordered" evidence="1">
    <location>
        <begin position="114"/>
        <end position="134"/>
    </location>
</feature>
<reference evidence="3" key="2">
    <citation type="submission" date="2021-10" db="EMBL/GenBank/DDBJ databases">
        <title>Genome of Winogradskyella sp. E313.</title>
        <authorList>
            <person name="Zhou Y."/>
        </authorList>
    </citation>
    <scope>NUCLEOTIDE SEQUENCE</scope>
    <source>
        <strain evidence="3">E313</strain>
    </source>
</reference>
<sequence length="134" mass="15294">MNTSHLIKELTFKAVKSSGAGGQHVNKVASKVELYFNLQETSLFTKEEKTRLYAFFGNRINSKGILSLSSGESRSQFRNKAIIIQRFLTLVEEGLREDKIRIPTKVPKSVIKKRIATKRKTSEKKANRRKPDIN</sequence>
<evidence type="ECO:0000313" key="3">
    <source>
        <dbReference type="EMBL" id="MCC1484290.1"/>
    </source>
</evidence>
<protein>
    <submittedName>
        <fullName evidence="3">Aminoacyl-tRNA hydrolase</fullName>
        <ecNumber evidence="3">3.1.1.29</ecNumber>
    </submittedName>
</protein>
<dbReference type="PANTHER" id="PTHR47814:SF1">
    <property type="entry name" value="PEPTIDYL-TRNA HYDROLASE ARFB"/>
    <property type="match status" value="1"/>
</dbReference>
<accession>A0ABS8EMH8</accession>
<feature type="domain" description="Prokaryotic-type class I peptide chain release factors" evidence="2">
    <location>
        <begin position="8"/>
        <end position="127"/>
    </location>
</feature>
<dbReference type="NCBIfam" id="NF006718">
    <property type="entry name" value="PRK09256.1"/>
    <property type="match status" value="1"/>
</dbReference>
<evidence type="ECO:0000256" key="1">
    <source>
        <dbReference type="SAM" id="MobiDB-lite"/>
    </source>
</evidence>
<keyword evidence="4" id="KW-1185">Reference proteome</keyword>
<organism evidence="3 4">
    <name type="scientific">Winogradskyella immobilis</name>
    <dbReference type="NCBI Taxonomy" id="2816852"/>
    <lineage>
        <taxon>Bacteria</taxon>
        <taxon>Pseudomonadati</taxon>
        <taxon>Bacteroidota</taxon>
        <taxon>Flavobacteriia</taxon>
        <taxon>Flavobacteriales</taxon>
        <taxon>Flavobacteriaceae</taxon>
        <taxon>Winogradskyella</taxon>
    </lineage>
</organism>
<dbReference type="EMBL" id="JAFMPT010000007">
    <property type="protein sequence ID" value="MCC1484290.1"/>
    <property type="molecule type" value="Genomic_DNA"/>
</dbReference>
<dbReference type="PANTHER" id="PTHR47814">
    <property type="entry name" value="PEPTIDYL-TRNA HYDROLASE ARFB"/>
    <property type="match status" value="1"/>
</dbReference>
<evidence type="ECO:0000259" key="2">
    <source>
        <dbReference type="Pfam" id="PF00472"/>
    </source>
</evidence>
<keyword evidence="3" id="KW-0378">Hydrolase</keyword>
<dbReference type="Pfam" id="PF00472">
    <property type="entry name" value="RF-1"/>
    <property type="match status" value="1"/>
</dbReference>
<dbReference type="InterPro" id="IPR000352">
    <property type="entry name" value="Pep_chain_release_fac_I"/>
</dbReference>
<dbReference type="EC" id="3.1.1.29" evidence="3"/>
<name>A0ABS8EMH8_9FLAO</name>
<gene>
    <name evidence="3" type="primary">arfB</name>
    <name evidence="3" type="ORF">J1C55_06810</name>
</gene>
<evidence type="ECO:0000313" key="4">
    <source>
        <dbReference type="Proteomes" id="UP000778797"/>
    </source>
</evidence>
<reference evidence="3" key="1">
    <citation type="submission" date="2021-03" db="EMBL/GenBank/DDBJ databases">
        <authorList>
            <person name="Ping X."/>
        </authorList>
    </citation>
    <scope>NUCLEOTIDE SEQUENCE</scope>
    <source>
        <strain evidence="3">E313</strain>
    </source>
</reference>